<evidence type="ECO:0000313" key="2">
    <source>
        <dbReference type="Proteomes" id="UP001054252"/>
    </source>
</evidence>
<reference evidence="1 2" key="1">
    <citation type="journal article" date="2021" name="Commun. Biol.">
        <title>The genome of Shorea leprosula (Dipterocarpaceae) highlights the ecological relevance of drought in aseasonal tropical rainforests.</title>
        <authorList>
            <person name="Ng K.K.S."/>
            <person name="Kobayashi M.J."/>
            <person name="Fawcett J.A."/>
            <person name="Hatakeyama M."/>
            <person name="Paape T."/>
            <person name="Ng C.H."/>
            <person name="Ang C.C."/>
            <person name="Tnah L.H."/>
            <person name="Lee C.T."/>
            <person name="Nishiyama T."/>
            <person name="Sese J."/>
            <person name="O'Brien M.J."/>
            <person name="Copetti D."/>
            <person name="Mohd Noor M.I."/>
            <person name="Ong R.C."/>
            <person name="Putra M."/>
            <person name="Sireger I.Z."/>
            <person name="Indrioko S."/>
            <person name="Kosugi Y."/>
            <person name="Izuno A."/>
            <person name="Isagi Y."/>
            <person name="Lee S.L."/>
            <person name="Shimizu K.K."/>
        </authorList>
    </citation>
    <scope>NUCLEOTIDE SEQUENCE [LARGE SCALE GENOMIC DNA]</scope>
    <source>
        <strain evidence="1">214</strain>
    </source>
</reference>
<accession>A0AAV5LH63</accession>
<sequence>MLAHVDMLLIEPVRFCYFEIMLVGLYTSKSCAC</sequence>
<evidence type="ECO:0000313" key="1">
    <source>
        <dbReference type="EMBL" id="GKV36653.1"/>
    </source>
</evidence>
<name>A0AAV5LH63_9ROSI</name>
<comment type="caution">
    <text evidence="1">The sequence shown here is derived from an EMBL/GenBank/DDBJ whole genome shotgun (WGS) entry which is preliminary data.</text>
</comment>
<proteinExistence type="predicted"/>
<organism evidence="1 2">
    <name type="scientific">Rubroshorea leprosula</name>
    <dbReference type="NCBI Taxonomy" id="152421"/>
    <lineage>
        <taxon>Eukaryota</taxon>
        <taxon>Viridiplantae</taxon>
        <taxon>Streptophyta</taxon>
        <taxon>Embryophyta</taxon>
        <taxon>Tracheophyta</taxon>
        <taxon>Spermatophyta</taxon>
        <taxon>Magnoliopsida</taxon>
        <taxon>eudicotyledons</taxon>
        <taxon>Gunneridae</taxon>
        <taxon>Pentapetalae</taxon>
        <taxon>rosids</taxon>
        <taxon>malvids</taxon>
        <taxon>Malvales</taxon>
        <taxon>Dipterocarpaceae</taxon>
        <taxon>Rubroshorea</taxon>
    </lineage>
</organism>
<keyword evidence="2" id="KW-1185">Reference proteome</keyword>
<dbReference type="Proteomes" id="UP001054252">
    <property type="component" value="Unassembled WGS sequence"/>
</dbReference>
<dbReference type="AlphaFoldDB" id="A0AAV5LH63"/>
<dbReference type="EMBL" id="BPVZ01000118">
    <property type="protein sequence ID" value="GKV36653.1"/>
    <property type="molecule type" value="Genomic_DNA"/>
</dbReference>
<gene>
    <name evidence="1" type="ORF">SLEP1_g44759</name>
</gene>
<protein>
    <submittedName>
        <fullName evidence="1">Uncharacterized protein</fullName>
    </submittedName>
</protein>